<reference evidence="1 2" key="1">
    <citation type="submission" date="2018-06" db="EMBL/GenBank/DDBJ databases">
        <title>Genomic Encyclopedia of Archaeal and Bacterial Type Strains, Phase II (KMG-II): from individual species to whole genera.</title>
        <authorList>
            <person name="Goeker M."/>
        </authorList>
    </citation>
    <scope>NUCLEOTIDE SEQUENCE [LARGE SCALE GENOMIC DNA]</scope>
    <source>
        <strain evidence="1 2">DSM 23857</strain>
    </source>
</reference>
<name>A0A327Q9D3_9BACT</name>
<organism evidence="1 2">
    <name type="scientific">Chitinophaga skermanii</name>
    <dbReference type="NCBI Taxonomy" id="331697"/>
    <lineage>
        <taxon>Bacteria</taxon>
        <taxon>Pseudomonadati</taxon>
        <taxon>Bacteroidota</taxon>
        <taxon>Chitinophagia</taxon>
        <taxon>Chitinophagales</taxon>
        <taxon>Chitinophagaceae</taxon>
        <taxon>Chitinophaga</taxon>
    </lineage>
</organism>
<gene>
    <name evidence="1" type="ORF">LX64_04004</name>
</gene>
<dbReference type="AlphaFoldDB" id="A0A327Q9D3"/>
<keyword evidence="2" id="KW-1185">Reference proteome</keyword>
<accession>A0A327Q9D3</accession>
<evidence type="ECO:0000313" key="1">
    <source>
        <dbReference type="EMBL" id="RAJ00302.1"/>
    </source>
</evidence>
<dbReference type="Proteomes" id="UP000249547">
    <property type="component" value="Unassembled WGS sequence"/>
</dbReference>
<protein>
    <submittedName>
        <fullName evidence="1">Uncharacterized protein</fullName>
    </submittedName>
</protein>
<comment type="caution">
    <text evidence="1">The sequence shown here is derived from an EMBL/GenBank/DDBJ whole genome shotgun (WGS) entry which is preliminary data.</text>
</comment>
<proteinExistence type="predicted"/>
<sequence>MSAKPGEPSIFDKMVDNAQWLCVYDDIAWQMGNLAGSLSNTEAEKIGREWFVYKDVDSLWHAAFGRFKEGKYNLAQHYVQDEDGNIDVVCASPDSAMLVSFSKSINAAYDHAGKQLGKSYIRFNKFLRRNADSTISVWLLPAIQPGDLAVYGAEFFYQFDAHGNELVKSNEYYKGSCKGFKIGKMRDVHLDYIDLPDVTFGSIFFAWRHRNQFSAIYINTSKGSTSLTFNQQKGYYWVNGPVKLPPPTF</sequence>
<evidence type="ECO:0000313" key="2">
    <source>
        <dbReference type="Proteomes" id="UP000249547"/>
    </source>
</evidence>
<dbReference type="EMBL" id="QLLL01000008">
    <property type="protein sequence ID" value="RAJ00302.1"/>
    <property type="molecule type" value="Genomic_DNA"/>
</dbReference>